<dbReference type="GO" id="GO:0004888">
    <property type="term" value="F:transmembrane signaling receptor activity"/>
    <property type="evidence" value="ECO:0007669"/>
    <property type="project" value="InterPro"/>
</dbReference>
<evidence type="ECO:0000313" key="9">
    <source>
        <dbReference type="Proteomes" id="UP001159428"/>
    </source>
</evidence>
<comment type="subcellular location">
    <subcellularLocation>
        <location evidence="1">Membrane</location>
        <topology evidence="1">Multi-pass membrane protein</topology>
    </subcellularLocation>
</comment>
<dbReference type="SUPFAM" id="SSF90112">
    <property type="entry name" value="Neurotransmitter-gated ion-channel transmembrane pore"/>
    <property type="match status" value="1"/>
</dbReference>
<feature type="non-terminal residue" evidence="8">
    <location>
        <position position="1"/>
    </location>
</feature>
<keyword evidence="5" id="KW-0406">Ion transport</keyword>
<comment type="similarity">
    <text evidence="5">Belongs to the ligand-gated ion channel (TC 1.A.9) family.</text>
</comment>
<dbReference type="InterPro" id="IPR036734">
    <property type="entry name" value="Neur_chan_lig-bd_sf"/>
</dbReference>
<dbReference type="InterPro" id="IPR036719">
    <property type="entry name" value="Neuro-gated_channel_TM_sf"/>
</dbReference>
<name>A0AAU9W5Q1_9CNID</name>
<keyword evidence="5" id="KW-0813">Transport</keyword>
<feature type="domain" description="Neurotransmitter-gated ion-channel transmembrane" evidence="7">
    <location>
        <begin position="298"/>
        <end position="503"/>
    </location>
</feature>
<dbReference type="PANTHER" id="PTHR18945">
    <property type="entry name" value="NEUROTRANSMITTER GATED ION CHANNEL"/>
    <property type="match status" value="1"/>
</dbReference>
<keyword evidence="3 5" id="KW-1133">Transmembrane helix</keyword>
<dbReference type="EMBL" id="CALNXJ010000008">
    <property type="protein sequence ID" value="CAH3046611.1"/>
    <property type="molecule type" value="Genomic_DNA"/>
</dbReference>
<evidence type="ECO:0000256" key="2">
    <source>
        <dbReference type="ARBA" id="ARBA00022692"/>
    </source>
</evidence>
<dbReference type="PROSITE" id="PS00236">
    <property type="entry name" value="NEUROTR_ION_CHANNEL"/>
    <property type="match status" value="1"/>
</dbReference>
<gene>
    <name evidence="8" type="ORF">PMEA_00033352</name>
</gene>
<dbReference type="InterPro" id="IPR038050">
    <property type="entry name" value="Neuro_actylchol_rec"/>
</dbReference>
<dbReference type="InterPro" id="IPR006202">
    <property type="entry name" value="Neur_chan_lig-bd"/>
</dbReference>
<dbReference type="InterPro" id="IPR006029">
    <property type="entry name" value="Neurotrans-gated_channel_TM"/>
</dbReference>
<dbReference type="PRINTS" id="PR00252">
    <property type="entry name" value="NRIONCHANNEL"/>
</dbReference>
<keyword evidence="5" id="KW-0407">Ion channel</keyword>
<organism evidence="8 9">
    <name type="scientific">Pocillopora meandrina</name>
    <dbReference type="NCBI Taxonomy" id="46732"/>
    <lineage>
        <taxon>Eukaryota</taxon>
        <taxon>Metazoa</taxon>
        <taxon>Cnidaria</taxon>
        <taxon>Anthozoa</taxon>
        <taxon>Hexacorallia</taxon>
        <taxon>Scleractinia</taxon>
        <taxon>Astrocoeniina</taxon>
        <taxon>Pocilloporidae</taxon>
        <taxon>Pocillopora</taxon>
    </lineage>
</organism>
<dbReference type="InterPro" id="IPR006201">
    <property type="entry name" value="Neur_channel"/>
</dbReference>
<feature type="transmembrane region" description="Helical" evidence="5">
    <location>
        <begin position="291"/>
        <end position="314"/>
    </location>
</feature>
<keyword evidence="9" id="KW-1185">Reference proteome</keyword>
<evidence type="ECO:0000256" key="4">
    <source>
        <dbReference type="ARBA" id="ARBA00023136"/>
    </source>
</evidence>
<dbReference type="GO" id="GO:0005230">
    <property type="term" value="F:extracellular ligand-gated monoatomic ion channel activity"/>
    <property type="evidence" value="ECO:0007669"/>
    <property type="project" value="InterPro"/>
</dbReference>
<reference evidence="8 9" key="1">
    <citation type="submission" date="2022-05" db="EMBL/GenBank/DDBJ databases">
        <authorList>
            <consortium name="Genoscope - CEA"/>
            <person name="William W."/>
        </authorList>
    </citation>
    <scope>NUCLEOTIDE SEQUENCE [LARGE SCALE GENOMIC DNA]</scope>
</reference>
<comment type="caution">
    <text evidence="8">The sequence shown here is derived from an EMBL/GenBank/DDBJ whole genome shotgun (WGS) entry which is preliminary data.</text>
</comment>
<feature type="transmembrane region" description="Helical" evidence="5">
    <location>
        <begin position="352"/>
        <end position="375"/>
    </location>
</feature>
<dbReference type="Pfam" id="PF02932">
    <property type="entry name" value="Neur_chan_memb"/>
    <property type="match status" value="1"/>
</dbReference>
<feature type="transmembrane region" description="Helical" evidence="5">
    <location>
        <begin position="487"/>
        <end position="505"/>
    </location>
</feature>
<feature type="domain" description="Neurotransmitter-gated ion-channel ligand-binding" evidence="6">
    <location>
        <begin position="16"/>
        <end position="177"/>
    </location>
</feature>
<dbReference type="CDD" id="cd19051">
    <property type="entry name" value="LGIC_TM_cation"/>
    <property type="match status" value="1"/>
</dbReference>
<protein>
    <submittedName>
        <fullName evidence="8">Uncharacterized protein</fullName>
    </submittedName>
</protein>
<keyword evidence="4 5" id="KW-0472">Membrane</keyword>
<proteinExistence type="inferred from homology"/>
<evidence type="ECO:0000313" key="8">
    <source>
        <dbReference type="EMBL" id="CAH3046611.1"/>
    </source>
</evidence>
<dbReference type="Gene3D" id="2.70.170.10">
    <property type="entry name" value="Neurotransmitter-gated ion-channel ligand-binding domain"/>
    <property type="match status" value="1"/>
</dbReference>
<accession>A0AAU9W5Q1</accession>
<dbReference type="AlphaFoldDB" id="A0AAU9W5Q1"/>
<evidence type="ECO:0000259" key="6">
    <source>
        <dbReference type="Pfam" id="PF02931"/>
    </source>
</evidence>
<keyword evidence="2 5" id="KW-0812">Transmembrane</keyword>
<evidence type="ECO:0000256" key="5">
    <source>
        <dbReference type="RuleBase" id="RU000687"/>
    </source>
</evidence>
<evidence type="ECO:0000256" key="1">
    <source>
        <dbReference type="ARBA" id="ARBA00004141"/>
    </source>
</evidence>
<dbReference type="InterPro" id="IPR018000">
    <property type="entry name" value="Neurotransmitter_ion_chnl_CS"/>
</dbReference>
<dbReference type="GO" id="GO:0016020">
    <property type="term" value="C:membrane"/>
    <property type="evidence" value="ECO:0007669"/>
    <property type="project" value="UniProtKB-SubCell"/>
</dbReference>
<dbReference type="Pfam" id="PF02931">
    <property type="entry name" value="Neur_chan_LBD"/>
    <property type="match status" value="1"/>
</dbReference>
<dbReference type="Gene3D" id="1.20.58.390">
    <property type="entry name" value="Neurotransmitter-gated ion-channel transmembrane domain"/>
    <property type="match status" value="1"/>
</dbReference>
<dbReference type="Proteomes" id="UP001159428">
    <property type="component" value="Unassembled WGS sequence"/>
</dbReference>
<evidence type="ECO:0000259" key="7">
    <source>
        <dbReference type="Pfam" id="PF02932"/>
    </source>
</evidence>
<feature type="transmembrane region" description="Helical" evidence="5">
    <location>
        <begin position="321"/>
        <end position="340"/>
    </location>
</feature>
<evidence type="ECO:0000256" key="3">
    <source>
        <dbReference type="ARBA" id="ARBA00022989"/>
    </source>
</evidence>
<sequence length="514" mass="58435">SVVSGQGHSITQSAEYRLRKALLSSNDKMVRPVLKPSDVFNVTFDVQFQALSAVDNKQQVITIDTVITQKWNNPYLRWNPSTYDNIREILVDPKEVWVPDIVLENNADDEVVQAGHLEKFRSWVLVSSDGKNTWLSPATFKSTCKLNVQFFPFDKQKCSMLFRSLTADSTLLNLYTRIIESDDPEEGNGTIKYLGKGSKKDKRLKRPIFSNVVTGLEHKYRKEREKMGVHFTGSIRIVLCPEDYVDPQLKLTTSNGYWSLRSIEIKTENIKKHSRTFSEVKVSFSIGRKPLFFVLFSIVPCMIIGMLVLVSFFIPVESGERIGLCATILLAVSVYLLVVTDQLPEQSDTLPLIGVYYIAIMFEIGLALAASVLVLRTHHLTSEPPRILTYITAINKLGCSCFNRRTRREEVPGSSVIINSRVAAENNEDKAGRNDNVELENMEKQLPETFRKERKSTSSRISIFQVEDEEEANQKMWKEIARALDRIFFWSFLALFVSSSIAIYSQSGRLSSLN</sequence>
<dbReference type="SUPFAM" id="SSF63712">
    <property type="entry name" value="Nicotinic receptor ligand binding domain-like"/>
    <property type="match status" value="1"/>
</dbReference>